<comment type="caution">
    <text evidence="1">The sequence shown here is derived from an EMBL/GenBank/DDBJ whole genome shotgun (WGS) entry which is preliminary data.</text>
</comment>
<dbReference type="PANTHER" id="PTHR34218">
    <property type="entry name" value="PEPTIDASE S45 PENICILLIN AMIDASE"/>
    <property type="match status" value="1"/>
</dbReference>
<keyword evidence="2" id="KW-1185">Reference proteome</keyword>
<gene>
    <name evidence="1" type="ORF">STAFG_0074</name>
</gene>
<dbReference type="Gene3D" id="2.30.120.10">
    <property type="match status" value="1"/>
</dbReference>
<dbReference type="HOGENOM" id="CLU_2810385_0_0_11"/>
<dbReference type="SUPFAM" id="SSF56235">
    <property type="entry name" value="N-terminal nucleophile aminohydrolases (Ntn hydrolases)"/>
    <property type="match status" value="1"/>
</dbReference>
<name>S4N1X5_9ACTN</name>
<reference evidence="1 2" key="1">
    <citation type="submission" date="2013-02" db="EMBL/GenBank/DDBJ databases">
        <title>Draft Genome Sequence of Streptomyces afghaniensis, Which Produces Compounds of the Julimycin B-Complex.</title>
        <authorList>
            <person name="Gruening B.A."/>
            <person name="Praeg A."/>
            <person name="Erxleben A."/>
            <person name="Guenther S."/>
            <person name="Fiedler H.-P."/>
            <person name="Goodfellow M."/>
            <person name="Mueller M."/>
        </authorList>
    </citation>
    <scope>NUCLEOTIDE SEQUENCE [LARGE SCALE GENOMIC DNA]</scope>
    <source>
        <strain evidence="1 2">772</strain>
    </source>
</reference>
<dbReference type="GO" id="GO:0016787">
    <property type="term" value="F:hydrolase activity"/>
    <property type="evidence" value="ECO:0007669"/>
    <property type="project" value="InterPro"/>
</dbReference>
<dbReference type="Pfam" id="PF01804">
    <property type="entry name" value="Penicil_amidase"/>
    <property type="match status" value="1"/>
</dbReference>
<dbReference type="PATRIC" id="fig|1283301.3.peg.70"/>
<proteinExistence type="predicted"/>
<evidence type="ECO:0000313" key="2">
    <source>
        <dbReference type="Proteomes" id="UP000015001"/>
    </source>
</evidence>
<accession>S4N1X5</accession>
<organism evidence="1 2">
    <name type="scientific">Streptomyces afghaniensis 772</name>
    <dbReference type="NCBI Taxonomy" id="1283301"/>
    <lineage>
        <taxon>Bacteria</taxon>
        <taxon>Bacillati</taxon>
        <taxon>Actinomycetota</taxon>
        <taxon>Actinomycetes</taxon>
        <taxon>Kitasatosporales</taxon>
        <taxon>Streptomycetaceae</taxon>
        <taxon>Streptomyces</taxon>
    </lineage>
</organism>
<protein>
    <submittedName>
        <fullName evidence="1">Putative Aculeacin-A acylase</fullName>
    </submittedName>
</protein>
<dbReference type="Proteomes" id="UP000015001">
    <property type="component" value="Unassembled WGS sequence"/>
</dbReference>
<sequence length="67" mass="7454">MAWSHTVSTGIPANFHQLSLDPADPTAYLVDGEPERMRKRTVTVAVKDGAPVTRTQWWTRYGPVVTS</sequence>
<dbReference type="AlphaFoldDB" id="S4N1X5"/>
<evidence type="ECO:0000313" key="1">
    <source>
        <dbReference type="EMBL" id="EPJ42870.1"/>
    </source>
</evidence>
<dbReference type="InterPro" id="IPR002692">
    <property type="entry name" value="S45"/>
</dbReference>
<dbReference type="GO" id="GO:0017000">
    <property type="term" value="P:antibiotic biosynthetic process"/>
    <property type="evidence" value="ECO:0007669"/>
    <property type="project" value="InterPro"/>
</dbReference>
<dbReference type="InterPro" id="IPR029055">
    <property type="entry name" value="Ntn_hydrolases_N"/>
</dbReference>
<dbReference type="PANTHER" id="PTHR34218:SF3">
    <property type="entry name" value="ACYL-HOMOSERINE LACTONE ACYLASE PVDQ"/>
    <property type="match status" value="1"/>
</dbReference>
<dbReference type="InterPro" id="IPR043146">
    <property type="entry name" value="Penicillin_amidase_N_B-knob"/>
</dbReference>
<dbReference type="EMBL" id="AOPY01000391">
    <property type="protein sequence ID" value="EPJ42870.1"/>
    <property type="molecule type" value="Genomic_DNA"/>
</dbReference>